<evidence type="ECO:0000256" key="6">
    <source>
        <dbReference type="ARBA" id="ARBA00022670"/>
    </source>
</evidence>
<dbReference type="GO" id="GO:0008237">
    <property type="term" value="F:metallopeptidase activity"/>
    <property type="evidence" value="ECO:0007669"/>
    <property type="project" value="UniProtKB-KW"/>
</dbReference>
<evidence type="ECO:0000256" key="1">
    <source>
        <dbReference type="ARBA" id="ARBA00001941"/>
    </source>
</evidence>
<dbReference type="InterPro" id="IPR035097">
    <property type="entry name" value="M29_N-terminal"/>
</dbReference>
<dbReference type="PANTHER" id="PTHR34448">
    <property type="entry name" value="AMINOPEPTIDASE"/>
    <property type="match status" value="1"/>
</dbReference>
<keyword evidence="8" id="KW-0378">Hydrolase</keyword>
<dbReference type="PRINTS" id="PR00919">
    <property type="entry name" value="THERMOPTASE"/>
</dbReference>
<comment type="cofactor">
    <cofactor evidence="3">
        <name>Zn(2+)</name>
        <dbReference type="ChEBI" id="CHEBI:29105"/>
    </cofactor>
</comment>
<keyword evidence="11" id="KW-1185">Reference proteome</keyword>
<keyword evidence="7" id="KW-0479">Metal-binding</keyword>
<comment type="caution">
    <text evidence="10">The sequence shown here is derived from an EMBL/GenBank/DDBJ whole genome shotgun (WGS) entry which is preliminary data.</text>
</comment>
<dbReference type="SUPFAM" id="SSF144052">
    <property type="entry name" value="Thermophilic metalloprotease-like"/>
    <property type="match status" value="1"/>
</dbReference>
<dbReference type="InterPro" id="IPR052170">
    <property type="entry name" value="M29_Exopeptidase"/>
</dbReference>
<keyword evidence="6" id="KW-0645">Protease</keyword>
<dbReference type="EMBL" id="SWLG01000008">
    <property type="protein sequence ID" value="TLS36979.1"/>
    <property type="molecule type" value="Genomic_DNA"/>
</dbReference>
<evidence type="ECO:0000256" key="9">
    <source>
        <dbReference type="ARBA" id="ARBA00023049"/>
    </source>
</evidence>
<evidence type="ECO:0000256" key="7">
    <source>
        <dbReference type="ARBA" id="ARBA00022723"/>
    </source>
</evidence>
<reference evidence="10 11" key="1">
    <citation type="submission" date="2019-04" db="EMBL/GenBank/DDBJ databases">
        <title>Bacillus caeni sp. nov., a bacterium isolated from mangrove sediment.</title>
        <authorList>
            <person name="Huang H."/>
            <person name="Mo K."/>
            <person name="Hu Y."/>
        </authorList>
    </citation>
    <scope>NUCLEOTIDE SEQUENCE [LARGE SCALE GENOMIC DNA]</scope>
    <source>
        <strain evidence="10 11">HB172195</strain>
    </source>
</reference>
<dbReference type="GO" id="GO:0004177">
    <property type="term" value="F:aminopeptidase activity"/>
    <property type="evidence" value="ECO:0007669"/>
    <property type="project" value="UniProtKB-KW"/>
</dbReference>
<evidence type="ECO:0000313" key="10">
    <source>
        <dbReference type="EMBL" id="TLS36979.1"/>
    </source>
</evidence>
<sequence>MLTYQKNLEKYADLGVRVGVNIQKDQTLVVNAPLAAAELVRLVAKKAYEAGAKNVHVEWHDDDLTRIKFDMAPDEAFKDFPMWKAKGYEEMAENGAAFMSIVASNPDLLKGVDPERIAEANKTGGKAMGKYREYAQADKISWTVLAAPSKEWAAKVFPDANEEEQMSKLWDAIFKATRADLEDPIQAWKKHNENLSEKVDYLNNKKYKKLHYKAEGTDLTIELPDGHLWVGGGGPNERGAIFVANMPTEEVFTTPLKDGVNGTVSSTKPLSYGGNLIENFSLTFEKGKIVDYKAEEGYETLKRLIETDEGSHYLGEVALVPHDSPISNTNIIFFNTLFDENASCHLAIGNAYASCLEGGTKMSKEELEKAGANSSITHVDFMIGSAEIDIDGIMENGEEEPLFRNGNWAF</sequence>
<dbReference type="Proteomes" id="UP000308230">
    <property type="component" value="Unassembled WGS sequence"/>
</dbReference>
<proteinExistence type="inferred from homology"/>
<keyword evidence="9" id="KW-0482">Metalloprotease</keyword>
<dbReference type="AlphaFoldDB" id="A0A5R9F3A9"/>
<evidence type="ECO:0000256" key="2">
    <source>
        <dbReference type="ARBA" id="ARBA00001946"/>
    </source>
</evidence>
<comment type="cofactor">
    <cofactor evidence="1">
        <name>Co(2+)</name>
        <dbReference type="ChEBI" id="CHEBI:48828"/>
    </cofactor>
</comment>
<comment type="similarity">
    <text evidence="4">Belongs to the peptidase M29 family.</text>
</comment>
<dbReference type="Gene3D" id="3.40.1830.10">
    <property type="entry name" value="Thermophilic metalloprotease (M29)"/>
    <property type="match status" value="1"/>
</dbReference>
<dbReference type="Pfam" id="PF02073">
    <property type="entry name" value="Peptidase_M29"/>
    <property type="match status" value="1"/>
</dbReference>
<dbReference type="GO" id="GO:0046872">
    <property type="term" value="F:metal ion binding"/>
    <property type="evidence" value="ECO:0007669"/>
    <property type="project" value="UniProtKB-KW"/>
</dbReference>
<evidence type="ECO:0000313" key="11">
    <source>
        <dbReference type="Proteomes" id="UP000308230"/>
    </source>
</evidence>
<accession>A0A5R9F3A9</accession>
<organism evidence="10 11">
    <name type="scientific">Exobacillus caeni</name>
    <dbReference type="NCBI Taxonomy" id="2574798"/>
    <lineage>
        <taxon>Bacteria</taxon>
        <taxon>Bacillati</taxon>
        <taxon>Bacillota</taxon>
        <taxon>Bacilli</taxon>
        <taxon>Bacillales</taxon>
        <taxon>Guptibacillaceae</taxon>
        <taxon>Exobacillus</taxon>
    </lineage>
</organism>
<dbReference type="InterPro" id="IPR000787">
    <property type="entry name" value="Peptidase_M29"/>
</dbReference>
<evidence type="ECO:0000256" key="3">
    <source>
        <dbReference type="ARBA" id="ARBA00001947"/>
    </source>
</evidence>
<name>A0A5R9F3A9_9BACL</name>
<evidence type="ECO:0000256" key="4">
    <source>
        <dbReference type="ARBA" id="ARBA00008236"/>
    </source>
</evidence>
<dbReference type="RefSeq" id="WP_138127177.1">
    <property type="nucleotide sequence ID" value="NZ_SWLG01000008.1"/>
</dbReference>
<keyword evidence="5 10" id="KW-0031">Aminopeptidase</keyword>
<gene>
    <name evidence="10" type="ORF">FCL54_13585</name>
</gene>
<comment type="cofactor">
    <cofactor evidence="2">
        <name>Mg(2+)</name>
        <dbReference type="ChEBI" id="CHEBI:18420"/>
    </cofactor>
</comment>
<evidence type="ECO:0000256" key="5">
    <source>
        <dbReference type="ARBA" id="ARBA00022438"/>
    </source>
</evidence>
<dbReference type="PANTHER" id="PTHR34448:SF3">
    <property type="entry name" value="AMINOPEPTIDASE AMPS"/>
    <property type="match status" value="1"/>
</dbReference>
<dbReference type="GO" id="GO:0006508">
    <property type="term" value="P:proteolysis"/>
    <property type="evidence" value="ECO:0007669"/>
    <property type="project" value="UniProtKB-KW"/>
</dbReference>
<dbReference type="OrthoDB" id="9803993at2"/>
<protein>
    <submittedName>
        <fullName evidence="10">Aminopeptidase</fullName>
    </submittedName>
</protein>
<evidence type="ECO:0000256" key="8">
    <source>
        <dbReference type="ARBA" id="ARBA00022801"/>
    </source>
</evidence>